<evidence type="ECO:0000259" key="6">
    <source>
        <dbReference type="Pfam" id="PF12656"/>
    </source>
</evidence>
<feature type="region of interest" description="Disordered" evidence="5">
    <location>
        <begin position="254"/>
        <end position="333"/>
    </location>
</feature>
<evidence type="ECO:0000256" key="3">
    <source>
        <dbReference type="ARBA" id="ARBA00023242"/>
    </source>
</evidence>
<keyword evidence="4" id="KW-0747">Spliceosome</keyword>
<name>A0AA97P6H9_PYRO3</name>
<evidence type="ECO:0000256" key="2">
    <source>
        <dbReference type="ARBA" id="ARBA00008576"/>
    </source>
</evidence>
<reference evidence="7" key="1">
    <citation type="journal article" date="2012" name="PLoS Genet.">
        <title>Comparative analysis of the genomes of two field isolates of the rice blast fungus Magnaporthe oryzae.</title>
        <authorList>
            <person name="Xue M."/>
            <person name="Yang J."/>
            <person name="Li Z."/>
            <person name="Hu S."/>
            <person name="Yao N."/>
            <person name="Dean R.A."/>
            <person name="Zhao W."/>
            <person name="Shen M."/>
            <person name="Zhang H."/>
            <person name="Li C."/>
            <person name="Liu L."/>
            <person name="Cao L."/>
            <person name="Xu X."/>
            <person name="Xing Y."/>
            <person name="Hsiang T."/>
            <person name="Zhang Z."/>
            <person name="Xu J.R."/>
            <person name="Peng Y.L."/>
        </authorList>
    </citation>
    <scope>NUCLEOTIDE SEQUENCE</scope>
    <source>
        <strain evidence="7">Y34</strain>
    </source>
</reference>
<dbReference type="InterPro" id="IPR045166">
    <property type="entry name" value="Spp2-like"/>
</dbReference>
<feature type="compositionally biased region" description="Basic and acidic residues" evidence="5">
    <location>
        <begin position="305"/>
        <end position="333"/>
    </location>
</feature>
<dbReference type="GO" id="GO:0005681">
    <property type="term" value="C:spliceosomal complex"/>
    <property type="evidence" value="ECO:0007669"/>
    <property type="project" value="UniProtKB-UniRule"/>
</dbReference>
<feature type="compositionally biased region" description="Basic and acidic residues" evidence="5">
    <location>
        <begin position="175"/>
        <end position="189"/>
    </location>
</feature>
<dbReference type="PANTHER" id="PTHR15818:SF2">
    <property type="entry name" value="G-PATCH DOMAIN AND KOW MOTIFS-CONTAINING PROTEIN"/>
    <property type="match status" value="1"/>
</dbReference>
<feature type="compositionally biased region" description="Basic and acidic residues" evidence="5">
    <location>
        <begin position="73"/>
        <end position="82"/>
    </location>
</feature>
<dbReference type="EMBL" id="JH793866">
    <property type="protein sequence ID" value="ELQ42896.1"/>
    <property type="molecule type" value="Genomic_DNA"/>
</dbReference>
<gene>
    <name evidence="7" type="ORF">OOU_Y34scaffold00188g1</name>
</gene>
<protein>
    <recommendedName>
        <fullName evidence="4">Pre-mRNA-splicing factor</fullName>
    </recommendedName>
</protein>
<comment type="subcellular location">
    <subcellularLocation>
        <location evidence="1 4">Nucleus</location>
    </subcellularLocation>
</comment>
<evidence type="ECO:0000256" key="5">
    <source>
        <dbReference type="SAM" id="MobiDB-lite"/>
    </source>
</evidence>
<dbReference type="Proteomes" id="UP000011086">
    <property type="component" value="Unassembled WGS sequence"/>
</dbReference>
<keyword evidence="4" id="KW-0508">mRNA splicing</keyword>
<organism evidence="7">
    <name type="scientific">Pyricularia oryzae (strain Y34)</name>
    <name type="common">Rice blast fungus</name>
    <name type="synonym">Magnaporthe oryzae</name>
    <dbReference type="NCBI Taxonomy" id="1143189"/>
    <lineage>
        <taxon>Eukaryota</taxon>
        <taxon>Fungi</taxon>
        <taxon>Dikarya</taxon>
        <taxon>Ascomycota</taxon>
        <taxon>Pezizomycotina</taxon>
        <taxon>Sordariomycetes</taxon>
        <taxon>Sordariomycetidae</taxon>
        <taxon>Magnaporthales</taxon>
        <taxon>Pyriculariaceae</taxon>
        <taxon>Pyricularia</taxon>
    </lineage>
</organism>
<proteinExistence type="inferred from homology"/>
<dbReference type="Pfam" id="PF12656">
    <property type="entry name" value="G-patch_2"/>
    <property type="match status" value="1"/>
</dbReference>
<dbReference type="AlphaFoldDB" id="A0AA97P6H9"/>
<dbReference type="GO" id="GO:0000398">
    <property type="term" value="P:mRNA splicing, via spliceosome"/>
    <property type="evidence" value="ECO:0007669"/>
    <property type="project" value="UniProtKB-UniRule"/>
</dbReference>
<comment type="function">
    <text evidence="4">Involved in spliceosome maturation and the first step of pre-mRNA splicing.</text>
</comment>
<evidence type="ECO:0000313" key="7">
    <source>
        <dbReference type="EMBL" id="ELQ42896.1"/>
    </source>
</evidence>
<dbReference type="PANTHER" id="PTHR15818">
    <property type="entry name" value="G PATCH AND KOW-CONTAINING"/>
    <property type="match status" value="1"/>
</dbReference>
<accession>A0AA97P6H9</accession>
<keyword evidence="3 4" id="KW-0539">Nucleus</keyword>
<keyword evidence="4" id="KW-0507">mRNA processing</keyword>
<feature type="compositionally biased region" description="Basic and acidic residues" evidence="5">
    <location>
        <begin position="151"/>
        <end position="160"/>
    </location>
</feature>
<feature type="compositionally biased region" description="Basic and acidic residues" evidence="5">
    <location>
        <begin position="217"/>
        <end position="232"/>
    </location>
</feature>
<feature type="region of interest" description="Disordered" evidence="5">
    <location>
        <begin position="38"/>
        <end position="242"/>
    </location>
</feature>
<feature type="compositionally biased region" description="Basic and acidic residues" evidence="5">
    <location>
        <begin position="111"/>
        <end position="121"/>
    </location>
</feature>
<evidence type="ECO:0000256" key="4">
    <source>
        <dbReference type="RuleBase" id="RU369096"/>
    </source>
</evidence>
<evidence type="ECO:0000256" key="1">
    <source>
        <dbReference type="ARBA" id="ARBA00004123"/>
    </source>
</evidence>
<dbReference type="InterPro" id="IPR026822">
    <property type="entry name" value="Spp2/MOS2_G-patch"/>
</dbReference>
<sequence>MDLAFPKICTSNAYGVFHCILPSMSDKDPANSRIAIKFGASKAPLRPSPASALGKRARPHLLGGNASDSESDGEGRPADRAENITTIGAGADGRGRDTGSSKKPLTIPRQANRDWKSEKRARTNTTSTRQQADKEVEPVDQGKPLKWGLTLKEKGAKATEDAGGQAGEASTDQSDADKGADAKPEKTADEEAMEALLDEREDKKKRNLVIARAESAGAKEEEAFKQNFRDAPDVSTLEDYEEMPVEEFGAALLRGMGWDGKPRGPKTKDVKRRPNQMGLGAKDLKGQEDLGAWDQKGSSRSRPKRLNDYKREERERQDKRSHRGSESYKQERDRERYAAVYLGLCGRSRPSTGHRFMYGNAKISRQLMKD</sequence>
<feature type="domain" description="Spp2/MOS2 G-patch" evidence="6">
    <location>
        <begin position="232"/>
        <end position="283"/>
    </location>
</feature>
<comment type="similarity">
    <text evidence="2 4">Belongs to the SPP2 family.</text>
</comment>